<proteinExistence type="inferred from homology"/>
<dbReference type="PIRSF" id="PIRSF000774">
    <property type="entry name" value="RpoN"/>
    <property type="match status" value="1"/>
</dbReference>
<evidence type="ECO:0000256" key="2">
    <source>
        <dbReference type="ARBA" id="ARBA00019942"/>
    </source>
</evidence>
<dbReference type="GO" id="GO:0001216">
    <property type="term" value="F:DNA-binding transcription activator activity"/>
    <property type="evidence" value="ECO:0007669"/>
    <property type="project" value="InterPro"/>
</dbReference>
<dbReference type="NCBIfam" id="TIGR02395">
    <property type="entry name" value="rpoN_sigma"/>
    <property type="match status" value="1"/>
</dbReference>
<feature type="region of interest" description="Disordered" evidence="11">
    <location>
        <begin position="43"/>
        <end position="134"/>
    </location>
</feature>
<evidence type="ECO:0000256" key="6">
    <source>
        <dbReference type="ARBA" id="ARBA00023015"/>
    </source>
</evidence>
<feature type="domain" description="RNA polymerase sigma factor 54 DNA-binding" evidence="12">
    <location>
        <begin position="339"/>
        <end position="497"/>
    </location>
</feature>
<dbReference type="PROSITE" id="PS50044">
    <property type="entry name" value="SIGMA54_3"/>
    <property type="match status" value="1"/>
</dbReference>
<dbReference type="PANTHER" id="PTHR32248">
    <property type="entry name" value="RNA POLYMERASE SIGMA-54 FACTOR"/>
    <property type="match status" value="1"/>
</dbReference>
<dbReference type="PROSITE" id="PS00718">
    <property type="entry name" value="SIGMA54_2"/>
    <property type="match status" value="1"/>
</dbReference>
<dbReference type="GO" id="GO:0016779">
    <property type="term" value="F:nucleotidyltransferase activity"/>
    <property type="evidence" value="ECO:0007669"/>
    <property type="project" value="UniProtKB-KW"/>
</dbReference>
<dbReference type="EMBL" id="FOAA01000002">
    <property type="protein sequence ID" value="SEK45489.1"/>
    <property type="molecule type" value="Genomic_DNA"/>
</dbReference>
<evidence type="ECO:0000313" key="15">
    <source>
        <dbReference type="Proteomes" id="UP000199256"/>
    </source>
</evidence>
<dbReference type="RefSeq" id="WP_177169821.1">
    <property type="nucleotide sequence ID" value="NZ_FOAA01000002.1"/>
</dbReference>
<accession>A0A1H7H5C4</accession>
<dbReference type="GO" id="GO:0016987">
    <property type="term" value="F:sigma factor activity"/>
    <property type="evidence" value="ECO:0007669"/>
    <property type="project" value="UniProtKB-KW"/>
</dbReference>
<dbReference type="Gene3D" id="1.10.10.1330">
    <property type="entry name" value="RNA polymerase sigma-54 factor, core-binding domain"/>
    <property type="match status" value="1"/>
</dbReference>
<dbReference type="Pfam" id="PF04552">
    <property type="entry name" value="Sigma54_DBD"/>
    <property type="match status" value="1"/>
</dbReference>
<evidence type="ECO:0000256" key="5">
    <source>
        <dbReference type="ARBA" id="ARBA00022695"/>
    </source>
</evidence>
<feature type="compositionally biased region" description="Acidic residues" evidence="11">
    <location>
        <begin position="97"/>
        <end position="111"/>
    </location>
</feature>
<evidence type="ECO:0000256" key="11">
    <source>
        <dbReference type="SAM" id="MobiDB-lite"/>
    </source>
</evidence>
<dbReference type="NCBIfam" id="NF009118">
    <property type="entry name" value="PRK12469.1"/>
    <property type="match status" value="1"/>
</dbReference>
<dbReference type="Gene3D" id="1.10.10.60">
    <property type="entry name" value="Homeodomain-like"/>
    <property type="match status" value="1"/>
</dbReference>
<feature type="compositionally biased region" description="Low complexity" evidence="11">
    <location>
        <begin position="79"/>
        <end position="93"/>
    </location>
</feature>
<dbReference type="PROSITE" id="PS00717">
    <property type="entry name" value="SIGMA54_1"/>
    <property type="match status" value="1"/>
</dbReference>
<sequence length="499" mass="56065">MLKPSVQLRLGQNLTMTPQLQQAIRLLQLSTLELQAQIQETLETNPMLEAMEGTEADQDTASEETREQDPADTRETSEAAEAAAETEGNAEGSQEQIPDELPVDSNWDDIYDVPPSSAGQSDHDGRDVFENQTGPSESLHEHLMWQVHLSSMSERDRAIALTIIDSINEDGYLAEPIEQIHAALAEDREMDLELDEVEAVLNMVQHLDPVGVGARDLAECLSLQLAQFPDETPWLAQARILAREHLDALGARDYKGVQRRLGLDDGELQQVIALIQTLNPRPGGLISSSSPEYIIPDVFVRKREGRWQVELNPEIAPRLRVNPLYASFVRRADSSQDNTYMRNSLQEARWFIKSLQSRNETLLRVGTAIVEHQRAFLEYGDEAMKPLVLRDIAEQLEMHESTISRVTTQKFMHTPRGIYEFKYFFSSHVGTADGGECSATAIRAMIRKLVAEEPQGKPMSDSKIAQVLVDRGIHVARRTVAKYREAMAIPPSNERKRLV</sequence>
<evidence type="ECO:0000313" key="14">
    <source>
        <dbReference type="EMBL" id="SEK45489.1"/>
    </source>
</evidence>
<dbReference type="FunFam" id="1.10.10.1330:FF:000001">
    <property type="entry name" value="RNA polymerase sigma-54 factor"/>
    <property type="match status" value="1"/>
</dbReference>
<comment type="function">
    <text evidence="10">Sigma factors are initiation factors that promote the attachment of RNA polymerase to specific initiation sites and are then released.</text>
</comment>
<reference evidence="15" key="1">
    <citation type="submission" date="2016-10" db="EMBL/GenBank/DDBJ databases">
        <authorList>
            <person name="Varghese N."/>
            <person name="Submissions S."/>
        </authorList>
    </citation>
    <scope>NUCLEOTIDE SEQUENCE [LARGE SCALE GENOMIC DNA]</scope>
    <source>
        <strain evidence="15">DSM 241</strain>
    </source>
</reference>
<gene>
    <name evidence="14" type="ORF">SAMN05444515_10270</name>
</gene>
<dbReference type="PANTHER" id="PTHR32248:SF4">
    <property type="entry name" value="RNA POLYMERASE SIGMA-54 FACTOR"/>
    <property type="match status" value="1"/>
</dbReference>
<dbReference type="STRING" id="1396821.SAMN05444515_10270"/>
<dbReference type="GO" id="GO:0000428">
    <property type="term" value="C:DNA-directed RNA polymerase complex"/>
    <property type="evidence" value="ECO:0007669"/>
    <property type="project" value="UniProtKB-KW"/>
</dbReference>
<evidence type="ECO:0000256" key="7">
    <source>
        <dbReference type="ARBA" id="ARBA00023082"/>
    </source>
</evidence>
<keyword evidence="6 10" id="KW-0805">Transcription regulation</keyword>
<dbReference type="GO" id="GO:0006352">
    <property type="term" value="P:DNA-templated transcription initiation"/>
    <property type="evidence" value="ECO:0007669"/>
    <property type="project" value="InterPro"/>
</dbReference>
<keyword evidence="4 10" id="KW-0808">Transferase</keyword>
<evidence type="ECO:0000259" key="12">
    <source>
        <dbReference type="Pfam" id="PF04552"/>
    </source>
</evidence>
<dbReference type="Pfam" id="PF00309">
    <property type="entry name" value="Sigma54_AID"/>
    <property type="match status" value="1"/>
</dbReference>
<evidence type="ECO:0000256" key="3">
    <source>
        <dbReference type="ARBA" id="ARBA00022478"/>
    </source>
</evidence>
<dbReference type="InterPro" id="IPR007634">
    <property type="entry name" value="RNA_pol_sigma_54_DNA-bd"/>
</dbReference>
<protein>
    <recommendedName>
        <fullName evidence="2 10">RNA polymerase sigma-54 factor</fullName>
    </recommendedName>
</protein>
<name>A0A1H7H5C4_9GAMM</name>
<evidence type="ECO:0000256" key="8">
    <source>
        <dbReference type="ARBA" id="ARBA00023125"/>
    </source>
</evidence>
<feature type="compositionally biased region" description="Acidic residues" evidence="11">
    <location>
        <begin position="52"/>
        <end position="62"/>
    </location>
</feature>
<dbReference type="Pfam" id="PF04963">
    <property type="entry name" value="Sigma54_CBD"/>
    <property type="match status" value="1"/>
</dbReference>
<evidence type="ECO:0000256" key="1">
    <source>
        <dbReference type="ARBA" id="ARBA00008798"/>
    </source>
</evidence>
<feature type="compositionally biased region" description="Basic and acidic residues" evidence="11">
    <location>
        <begin position="63"/>
        <end position="77"/>
    </location>
</feature>
<keyword evidence="15" id="KW-1185">Reference proteome</keyword>
<organism evidence="14 15">
    <name type="scientific">Ectothiorhodospira marina</name>
    <dbReference type="NCBI Taxonomy" id="1396821"/>
    <lineage>
        <taxon>Bacteria</taxon>
        <taxon>Pseudomonadati</taxon>
        <taxon>Pseudomonadota</taxon>
        <taxon>Gammaproteobacteria</taxon>
        <taxon>Chromatiales</taxon>
        <taxon>Ectothiorhodospiraceae</taxon>
        <taxon>Ectothiorhodospira</taxon>
    </lineage>
</organism>
<keyword evidence="3 10" id="KW-0240">DNA-directed RNA polymerase</keyword>
<comment type="similarity">
    <text evidence="1 10">Belongs to the sigma-54 factor family.</text>
</comment>
<dbReference type="NCBIfam" id="NF004595">
    <property type="entry name" value="PRK05932.1-2"/>
    <property type="match status" value="1"/>
</dbReference>
<feature type="domain" description="RNA polymerase sigma factor 54 core-binding" evidence="13">
    <location>
        <begin position="129"/>
        <end position="325"/>
    </location>
</feature>
<evidence type="ECO:0000256" key="9">
    <source>
        <dbReference type="ARBA" id="ARBA00023163"/>
    </source>
</evidence>
<dbReference type="GO" id="GO:0003677">
    <property type="term" value="F:DNA binding"/>
    <property type="evidence" value="ECO:0007669"/>
    <property type="project" value="UniProtKB-KW"/>
</dbReference>
<evidence type="ECO:0000256" key="4">
    <source>
        <dbReference type="ARBA" id="ARBA00022679"/>
    </source>
</evidence>
<dbReference type="InterPro" id="IPR038709">
    <property type="entry name" value="RpoN_core-bd_sf"/>
</dbReference>
<dbReference type="InterPro" id="IPR007046">
    <property type="entry name" value="RNA_pol_sigma_54_core-bd"/>
</dbReference>
<keyword evidence="8 10" id="KW-0238">DNA-binding</keyword>
<evidence type="ECO:0000259" key="13">
    <source>
        <dbReference type="Pfam" id="PF04963"/>
    </source>
</evidence>
<keyword evidence="5 10" id="KW-0548">Nucleotidyltransferase</keyword>
<keyword evidence="9 10" id="KW-0804">Transcription</keyword>
<evidence type="ECO:0000256" key="10">
    <source>
        <dbReference type="PIRNR" id="PIRNR000774"/>
    </source>
</evidence>
<dbReference type="Proteomes" id="UP000199256">
    <property type="component" value="Unassembled WGS sequence"/>
</dbReference>
<dbReference type="PRINTS" id="PR00045">
    <property type="entry name" value="SIGMA54FCT"/>
</dbReference>
<dbReference type="AlphaFoldDB" id="A0A1H7H5C4"/>
<dbReference type="InterPro" id="IPR000394">
    <property type="entry name" value="RNA_pol_sigma_54"/>
</dbReference>
<keyword evidence="7 10" id="KW-0731">Sigma factor</keyword>